<reference evidence="5 6" key="1">
    <citation type="submission" date="2020-08" db="EMBL/GenBank/DDBJ databases">
        <title>Genome sequence of Rhizobiales bacterium strain IZ6.</title>
        <authorList>
            <person name="Nakai R."/>
            <person name="Naganuma T."/>
        </authorList>
    </citation>
    <scope>NUCLEOTIDE SEQUENCE [LARGE SCALE GENOMIC DNA]</scope>
    <source>
        <strain evidence="5 6">IZ6</strain>
    </source>
</reference>
<feature type="signal peptide" evidence="4">
    <location>
        <begin position="1"/>
        <end position="25"/>
    </location>
</feature>
<protein>
    <submittedName>
        <fullName evidence="5">ABC transporter substrate-binding protein</fullName>
    </submittedName>
</protein>
<keyword evidence="6" id="KW-1185">Reference proteome</keyword>
<organism evidence="5 6">
    <name type="scientific">Terrihabitans soli</name>
    <dbReference type="NCBI Taxonomy" id="708113"/>
    <lineage>
        <taxon>Bacteria</taxon>
        <taxon>Pseudomonadati</taxon>
        <taxon>Pseudomonadota</taxon>
        <taxon>Alphaproteobacteria</taxon>
        <taxon>Hyphomicrobiales</taxon>
        <taxon>Terrihabitans</taxon>
    </lineage>
</organism>
<dbReference type="AlphaFoldDB" id="A0A6S6QXS0"/>
<evidence type="ECO:0000313" key="5">
    <source>
        <dbReference type="EMBL" id="BCJ91840.1"/>
    </source>
</evidence>
<evidence type="ECO:0000256" key="4">
    <source>
        <dbReference type="SAM" id="SignalP"/>
    </source>
</evidence>
<gene>
    <name evidence="5" type="ORF">IZ6_25750</name>
</gene>
<feature type="binding site" evidence="3">
    <location>
        <position position="222"/>
    </location>
    <ligand>
        <name>Fe cation</name>
        <dbReference type="ChEBI" id="CHEBI:24875"/>
    </ligand>
</feature>
<dbReference type="PANTHER" id="PTHR30006">
    <property type="entry name" value="THIAMINE-BINDING PERIPLASMIC PROTEIN-RELATED"/>
    <property type="match status" value="1"/>
</dbReference>
<feature type="binding site" evidence="3">
    <location>
        <position position="223"/>
    </location>
    <ligand>
        <name>Fe cation</name>
        <dbReference type="ChEBI" id="CHEBI:24875"/>
    </ligand>
</feature>
<dbReference type="Pfam" id="PF13343">
    <property type="entry name" value="SBP_bac_6"/>
    <property type="match status" value="1"/>
</dbReference>
<dbReference type="GO" id="GO:0046872">
    <property type="term" value="F:metal ion binding"/>
    <property type="evidence" value="ECO:0007669"/>
    <property type="project" value="UniProtKB-KW"/>
</dbReference>
<evidence type="ECO:0000313" key="6">
    <source>
        <dbReference type="Proteomes" id="UP000515317"/>
    </source>
</evidence>
<name>A0A6S6QXS0_9HYPH</name>
<keyword evidence="3" id="KW-0408">Iron</keyword>
<evidence type="ECO:0000256" key="3">
    <source>
        <dbReference type="PIRSR" id="PIRSR002825-1"/>
    </source>
</evidence>
<dbReference type="GO" id="GO:0030288">
    <property type="term" value="C:outer membrane-bounded periplasmic space"/>
    <property type="evidence" value="ECO:0007669"/>
    <property type="project" value="TreeGrafter"/>
</dbReference>
<dbReference type="CDD" id="cd13542">
    <property type="entry name" value="PBP2_FutA1_ilke"/>
    <property type="match status" value="1"/>
</dbReference>
<proteinExistence type="inferred from homology"/>
<sequence length="341" mass="37169">MTTTLKRPLALAAFAACLFPLAASAQTKEVNIYTTREPGLIQPMLDEYTKKTGVKVNSIFVKEGLAERVKAEGANSPADLMIMVDIGNLNDLVEAGITQPIVSEILDKEVPKHLRDADHNWTSLTLRARVIYVSKDRVKDTAITYEDLADPKWKGKVCIRSGKHPYNIALIAAFIAKHGEAETEKWLDGVKANLARKPAGGDRDVARDILGGICDIGPANSYYVGLMRNSDKPEDRAWGEAINVLFPTFSDKAGTQVNVSGAALAKNAPNKAEAIKLLEFLAAPEVQQLYADKNYEYPIVGDVHPTIKALGTLKPDSLSLTEIAKNRKLAADLVDRTGFDN</sequence>
<dbReference type="Proteomes" id="UP000515317">
    <property type="component" value="Chromosome"/>
</dbReference>
<dbReference type="KEGG" id="tso:IZ6_25750"/>
<evidence type="ECO:0000256" key="2">
    <source>
        <dbReference type="ARBA" id="ARBA00022729"/>
    </source>
</evidence>
<dbReference type="PIRSF" id="PIRSF002825">
    <property type="entry name" value="CfbpA"/>
    <property type="match status" value="1"/>
</dbReference>
<keyword evidence="2 4" id="KW-0732">Signal</keyword>
<dbReference type="PANTHER" id="PTHR30006:SF15">
    <property type="entry name" value="IRON-UTILIZATION PERIPLASMIC PROTEIN"/>
    <property type="match status" value="1"/>
</dbReference>
<dbReference type="InterPro" id="IPR026045">
    <property type="entry name" value="Ferric-bd"/>
</dbReference>
<keyword evidence="3" id="KW-0479">Metal-binding</keyword>
<accession>A0A6S6QXS0</accession>
<dbReference type="EMBL" id="AP023361">
    <property type="protein sequence ID" value="BCJ91840.1"/>
    <property type="molecule type" value="Genomic_DNA"/>
</dbReference>
<feature type="chain" id="PRO_5027967134" evidence="4">
    <location>
        <begin position="26"/>
        <end position="341"/>
    </location>
</feature>
<comment type="similarity">
    <text evidence="1">Belongs to the bacterial solute-binding protein 1 family.</text>
</comment>
<dbReference type="Gene3D" id="3.40.190.10">
    <property type="entry name" value="Periplasmic binding protein-like II"/>
    <property type="match status" value="2"/>
</dbReference>
<evidence type="ECO:0000256" key="1">
    <source>
        <dbReference type="ARBA" id="ARBA00008520"/>
    </source>
</evidence>
<dbReference type="SUPFAM" id="SSF53850">
    <property type="entry name" value="Periplasmic binding protein-like II"/>
    <property type="match status" value="1"/>
</dbReference>